<evidence type="ECO:0000256" key="2">
    <source>
        <dbReference type="ARBA" id="ARBA00022777"/>
    </source>
</evidence>
<dbReference type="InterPro" id="IPR017438">
    <property type="entry name" value="ATP-NAD_kinase_N"/>
</dbReference>
<evidence type="ECO:0000313" key="7">
    <source>
        <dbReference type="EMBL" id="KYG76311.1"/>
    </source>
</evidence>
<gene>
    <name evidence="7" type="primary">ppnK</name>
    <name evidence="6" type="synonym">nadK</name>
    <name evidence="7" type="ORF">MB14_03420</name>
</gene>
<accession>A0A150XC86</accession>
<feature type="active site" description="Proton acceptor" evidence="6">
    <location>
        <position position="73"/>
    </location>
</feature>
<dbReference type="PANTHER" id="PTHR20275">
    <property type="entry name" value="NAD KINASE"/>
    <property type="match status" value="1"/>
</dbReference>
<keyword evidence="6" id="KW-0547">Nucleotide-binding</keyword>
<dbReference type="GO" id="GO:0003951">
    <property type="term" value="F:NAD+ kinase activity"/>
    <property type="evidence" value="ECO:0007669"/>
    <property type="project" value="UniProtKB-UniRule"/>
</dbReference>
<dbReference type="NCBIfam" id="NF002521">
    <property type="entry name" value="PRK01911.1"/>
    <property type="match status" value="1"/>
</dbReference>
<comment type="subcellular location">
    <subcellularLocation>
        <location evidence="6">Cytoplasm</location>
    </subcellularLocation>
</comment>
<dbReference type="GO" id="GO:0051287">
    <property type="term" value="F:NAD binding"/>
    <property type="evidence" value="ECO:0007669"/>
    <property type="project" value="UniProtKB-ARBA"/>
</dbReference>
<dbReference type="GO" id="GO:0006741">
    <property type="term" value="P:NADP+ biosynthetic process"/>
    <property type="evidence" value="ECO:0007669"/>
    <property type="project" value="UniProtKB-UniRule"/>
</dbReference>
<evidence type="ECO:0000256" key="6">
    <source>
        <dbReference type="HAMAP-Rule" id="MF_00361"/>
    </source>
</evidence>
<dbReference type="GO" id="GO:0019674">
    <property type="term" value="P:NAD+ metabolic process"/>
    <property type="evidence" value="ECO:0007669"/>
    <property type="project" value="InterPro"/>
</dbReference>
<comment type="caution">
    <text evidence="6">Lacks conserved residue(s) required for the propagation of feature annotation.</text>
</comment>
<dbReference type="HAMAP" id="MF_00361">
    <property type="entry name" value="NAD_kinase"/>
    <property type="match status" value="1"/>
</dbReference>
<protein>
    <recommendedName>
        <fullName evidence="6">NAD kinase</fullName>
        <ecNumber evidence="6">2.7.1.23</ecNumber>
    </recommendedName>
    <alternativeName>
        <fullName evidence="6">ATP-dependent NAD kinase</fullName>
    </alternativeName>
</protein>
<dbReference type="InterPro" id="IPR016064">
    <property type="entry name" value="NAD/diacylglycerol_kinase_sf"/>
</dbReference>
<evidence type="ECO:0000256" key="4">
    <source>
        <dbReference type="ARBA" id="ARBA00023027"/>
    </source>
</evidence>
<keyword evidence="1 6" id="KW-0808">Transferase</keyword>
<dbReference type="GO" id="GO:0005737">
    <property type="term" value="C:cytoplasm"/>
    <property type="evidence" value="ECO:0007669"/>
    <property type="project" value="UniProtKB-SubCell"/>
</dbReference>
<dbReference type="OrthoDB" id="9774737at2"/>
<dbReference type="InterPro" id="IPR002504">
    <property type="entry name" value="NADK"/>
</dbReference>
<dbReference type="Gene3D" id="3.40.50.10330">
    <property type="entry name" value="Probable inorganic polyphosphate/atp-NAD kinase, domain 1"/>
    <property type="match status" value="1"/>
</dbReference>
<keyword evidence="3 6" id="KW-0521">NADP</keyword>
<comment type="catalytic activity">
    <reaction evidence="5 6">
        <text>NAD(+) + ATP = ADP + NADP(+) + H(+)</text>
        <dbReference type="Rhea" id="RHEA:18629"/>
        <dbReference type="ChEBI" id="CHEBI:15378"/>
        <dbReference type="ChEBI" id="CHEBI:30616"/>
        <dbReference type="ChEBI" id="CHEBI:57540"/>
        <dbReference type="ChEBI" id="CHEBI:58349"/>
        <dbReference type="ChEBI" id="CHEBI:456216"/>
        <dbReference type="EC" id="2.7.1.23"/>
    </reaction>
</comment>
<comment type="similarity">
    <text evidence="6">Belongs to the NAD kinase family.</text>
</comment>
<name>A0A150XC86_ROSEK</name>
<dbReference type="Proteomes" id="UP000075583">
    <property type="component" value="Unassembled WGS sequence"/>
</dbReference>
<feature type="binding site" evidence="6">
    <location>
        <begin position="187"/>
        <end position="192"/>
    </location>
    <ligand>
        <name>NAD(+)</name>
        <dbReference type="ChEBI" id="CHEBI:57540"/>
    </ligand>
</feature>
<dbReference type="Pfam" id="PF01513">
    <property type="entry name" value="NAD_kinase"/>
    <property type="match status" value="1"/>
</dbReference>
<dbReference type="AlphaFoldDB" id="A0A150XC86"/>
<keyword evidence="6" id="KW-0963">Cytoplasm</keyword>
<dbReference type="InterPro" id="IPR017437">
    <property type="entry name" value="ATP-NAD_kinase_PpnK-typ_C"/>
</dbReference>
<dbReference type="SUPFAM" id="SSF111331">
    <property type="entry name" value="NAD kinase/diacylglycerol kinase-like"/>
    <property type="match status" value="1"/>
</dbReference>
<dbReference type="RefSeq" id="WP_062591383.1">
    <property type="nucleotide sequence ID" value="NZ_LQZQ01000023.1"/>
</dbReference>
<feature type="binding site" evidence="6">
    <location>
        <begin position="73"/>
        <end position="74"/>
    </location>
    <ligand>
        <name>NAD(+)</name>
        <dbReference type="ChEBI" id="CHEBI:57540"/>
    </ligand>
</feature>
<reference evidence="7" key="1">
    <citation type="submission" date="2016-01" db="EMBL/GenBank/DDBJ databases">
        <title>Genome sequencing of Roseivirga ehrenbergii KMM 6017.</title>
        <authorList>
            <person name="Selvaratnam C."/>
            <person name="Thevarajoo S."/>
            <person name="Goh K.M."/>
            <person name="Ee R."/>
            <person name="Chan K.-G."/>
            <person name="Chong C.S."/>
        </authorList>
    </citation>
    <scope>NUCLEOTIDE SEQUENCE [LARGE SCALE GENOMIC DNA]</scope>
    <source>
        <strain evidence="7">KMM 6017</strain>
    </source>
</reference>
<organism evidence="7 8">
    <name type="scientific">Roseivirga ehrenbergii (strain DSM 102268 / JCM 13514 / KCTC 12282 / NCIMB 14502 / KMM 6017)</name>
    <dbReference type="NCBI Taxonomy" id="279360"/>
    <lineage>
        <taxon>Bacteria</taxon>
        <taxon>Pseudomonadati</taxon>
        <taxon>Bacteroidota</taxon>
        <taxon>Cytophagia</taxon>
        <taxon>Cytophagales</taxon>
        <taxon>Roseivirgaceae</taxon>
        <taxon>Roseivirga</taxon>
    </lineage>
</organism>
<dbReference type="Pfam" id="PF20143">
    <property type="entry name" value="NAD_kinase_C"/>
    <property type="match status" value="1"/>
</dbReference>
<comment type="caution">
    <text evidence="7">The sequence shown here is derived from an EMBL/GenBank/DDBJ whole genome shotgun (WGS) entry which is preliminary data.</text>
</comment>
<evidence type="ECO:0000256" key="1">
    <source>
        <dbReference type="ARBA" id="ARBA00022679"/>
    </source>
</evidence>
<keyword evidence="8" id="KW-1185">Reference proteome</keyword>
<proteinExistence type="inferred from homology"/>
<dbReference type="PANTHER" id="PTHR20275:SF0">
    <property type="entry name" value="NAD KINASE"/>
    <property type="match status" value="1"/>
</dbReference>
<dbReference type="Gene3D" id="2.60.200.30">
    <property type="entry name" value="Probable inorganic polyphosphate/atp-NAD kinase, domain 2"/>
    <property type="match status" value="1"/>
</dbReference>
<keyword evidence="2 6" id="KW-0418">Kinase</keyword>
<feature type="binding site" evidence="6">
    <location>
        <begin position="146"/>
        <end position="147"/>
    </location>
    <ligand>
        <name>NAD(+)</name>
        <dbReference type="ChEBI" id="CHEBI:57540"/>
    </ligand>
</feature>
<feature type="binding site" evidence="6">
    <location>
        <position position="176"/>
    </location>
    <ligand>
        <name>NAD(+)</name>
        <dbReference type="ChEBI" id="CHEBI:57540"/>
    </ligand>
</feature>
<dbReference type="EC" id="2.7.1.23" evidence="6"/>
<comment type="cofactor">
    <cofactor evidence="6">
        <name>a divalent metal cation</name>
        <dbReference type="ChEBI" id="CHEBI:60240"/>
    </cofactor>
</comment>
<evidence type="ECO:0000256" key="5">
    <source>
        <dbReference type="ARBA" id="ARBA00047925"/>
    </source>
</evidence>
<evidence type="ECO:0000256" key="3">
    <source>
        <dbReference type="ARBA" id="ARBA00022857"/>
    </source>
</evidence>
<dbReference type="STRING" id="279360.MB14_03420"/>
<evidence type="ECO:0000313" key="8">
    <source>
        <dbReference type="Proteomes" id="UP000075583"/>
    </source>
</evidence>
<keyword evidence="4 6" id="KW-0520">NAD</keyword>
<comment type="function">
    <text evidence="6">Involved in the regulation of the intracellular balance of NAD and NADP, and is a key enzyme in the biosynthesis of NADP. Catalyzes specifically the phosphorylation on 2'-hydroxyl of the adenosine moiety of NAD to yield NADP.</text>
</comment>
<dbReference type="GO" id="GO:0046872">
    <property type="term" value="F:metal ion binding"/>
    <property type="evidence" value="ECO:0007669"/>
    <property type="project" value="UniProtKB-UniRule"/>
</dbReference>
<keyword evidence="6" id="KW-0067">ATP-binding</keyword>
<dbReference type="GO" id="GO:0005524">
    <property type="term" value="F:ATP binding"/>
    <property type="evidence" value="ECO:0007669"/>
    <property type="project" value="UniProtKB-KW"/>
</dbReference>
<sequence>MKIALHGKSITPEAIDCVKDLLQVLSEKSIDISMSKDFEKQLKKVKLSANPSRILLPGDDLSDIDFVLSLGGDGTMLDTIAYTAEYETPIVGINLGRLGFLATTPRGEINNAVNALVSGNFNVESRSLIHVDSNEELFAPFNFGLNEFTIVKKETSSMIVVHTYVDGEYLNAYWADGLIVSTPTGSTGYSLSCGGPLVHPRLKNFILTPVSPHNLNVRPIIVSDQSEITFEIEGRTNRFMVSLDSRSCSVDDKVKISVKRESFEAKLVRFDHNSYFDTLRQKLNWGVDARN</sequence>
<dbReference type="EMBL" id="LQZQ01000023">
    <property type="protein sequence ID" value="KYG76311.1"/>
    <property type="molecule type" value="Genomic_DNA"/>
</dbReference>